<evidence type="ECO:0000256" key="7">
    <source>
        <dbReference type="PIRSR" id="PIRSR601765-1"/>
    </source>
</evidence>
<dbReference type="InterPro" id="IPR001765">
    <property type="entry name" value="Carbonic_anhydrase"/>
</dbReference>
<dbReference type="eggNOG" id="COG0288">
    <property type="taxonomic scope" value="Bacteria"/>
</dbReference>
<evidence type="ECO:0000313" key="9">
    <source>
        <dbReference type="Proteomes" id="UP000002743"/>
    </source>
</evidence>
<dbReference type="KEGG" id="mei:Msip34_0560"/>
<dbReference type="InterPro" id="IPR036874">
    <property type="entry name" value="Carbonic_anhydrase_sf"/>
</dbReference>
<dbReference type="AlphaFoldDB" id="C6X9I8"/>
<dbReference type="SUPFAM" id="SSF53056">
    <property type="entry name" value="beta-carbonic anhydrase, cab"/>
    <property type="match status" value="1"/>
</dbReference>
<proteinExistence type="inferred from homology"/>
<accession>C6X9I8</accession>
<sequence precursor="true">MYKHPLIDRDKITPTAALDYLIEGNQRFTNNISSNKDLLQVANITKDQQHPLAAILSCSDSRTSTELIFDQNLGDIFSVRLAGNIASNKAIGSLEYACQYLGAKVVVVLGHTKCGAVKAACDHFSGGHIGEITSLIKHAVDGEKECREHRHSGNPEFVDRVCELNIALQMVRILHGSEMLLNMLREERIGLVGGMYDLETAMVAFPEQYRWFNLPDALKQVAFDDLMRISAGGVLHAAA</sequence>
<dbReference type="OrthoDB" id="9797527at2"/>
<evidence type="ECO:0000256" key="1">
    <source>
        <dbReference type="ARBA" id="ARBA00006217"/>
    </source>
</evidence>
<comment type="catalytic activity">
    <reaction evidence="6">
        <text>hydrogencarbonate + H(+) = CO2 + H2O</text>
        <dbReference type="Rhea" id="RHEA:10748"/>
        <dbReference type="ChEBI" id="CHEBI:15377"/>
        <dbReference type="ChEBI" id="CHEBI:15378"/>
        <dbReference type="ChEBI" id="CHEBI:16526"/>
        <dbReference type="ChEBI" id="CHEBI:17544"/>
        <dbReference type="EC" id="4.2.1.1"/>
    </reaction>
</comment>
<comment type="cofactor">
    <cofactor evidence="7">
        <name>Zn(2+)</name>
        <dbReference type="ChEBI" id="CHEBI:29105"/>
    </cofactor>
    <text evidence="7">Binds 1 zinc ion per subunit.</text>
</comment>
<dbReference type="STRING" id="582744.Msip34_0560"/>
<keyword evidence="5" id="KW-0456">Lyase</keyword>
<keyword evidence="3 7" id="KW-0479">Metal-binding</keyword>
<evidence type="ECO:0000256" key="6">
    <source>
        <dbReference type="ARBA" id="ARBA00048348"/>
    </source>
</evidence>
<dbReference type="RefSeq" id="WP_015829443.1">
    <property type="nucleotide sequence ID" value="NC_012969.1"/>
</dbReference>
<dbReference type="Pfam" id="PF00484">
    <property type="entry name" value="Pro_CA"/>
    <property type="match status" value="1"/>
</dbReference>
<evidence type="ECO:0000313" key="8">
    <source>
        <dbReference type="EMBL" id="ACT49808.1"/>
    </source>
</evidence>
<feature type="binding site" evidence="7">
    <location>
        <position position="111"/>
    </location>
    <ligand>
        <name>Zn(2+)</name>
        <dbReference type="ChEBI" id="CHEBI:29105"/>
    </ligand>
</feature>
<feature type="binding site" evidence="7">
    <location>
        <position position="60"/>
    </location>
    <ligand>
        <name>Zn(2+)</name>
        <dbReference type="ChEBI" id="CHEBI:29105"/>
    </ligand>
</feature>
<feature type="binding site" evidence="7">
    <location>
        <position position="114"/>
    </location>
    <ligand>
        <name>Zn(2+)</name>
        <dbReference type="ChEBI" id="CHEBI:29105"/>
    </ligand>
</feature>
<evidence type="ECO:0000256" key="2">
    <source>
        <dbReference type="ARBA" id="ARBA00012925"/>
    </source>
</evidence>
<dbReference type="EC" id="4.2.1.1" evidence="2"/>
<gene>
    <name evidence="8" type="ordered locus">Msip34_0560</name>
</gene>
<keyword evidence="4 7" id="KW-0862">Zinc</keyword>
<dbReference type="GO" id="GO:0008270">
    <property type="term" value="F:zinc ion binding"/>
    <property type="evidence" value="ECO:0007669"/>
    <property type="project" value="InterPro"/>
</dbReference>
<evidence type="ECO:0000256" key="5">
    <source>
        <dbReference type="ARBA" id="ARBA00023239"/>
    </source>
</evidence>
<dbReference type="PANTHER" id="PTHR11002">
    <property type="entry name" value="CARBONIC ANHYDRASE"/>
    <property type="match status" value="1"/>
</dbReference>
<evidence type="ECO:0000256" key="3">
    <source>
        <dbReference type="ARBA" id="ARBA00022723"/>
    </source>
</evidence>
<reference evidence="8 9" key="2">
    <citation type="journal article" date="2011" name="J. Bacteriol.">
        <title>Genomes of three methylotrophs from a single niche uncover genetic and metabolic divergence of Methylophilaceae.</title>
        <authorList>
            <person name="Lapidus A."/>
            <person name="Clum A."/>
            <person name="Labutti K."/>
            <person name="Kaluzhnaya M.G."/>
            <person name="Lim S."/>
            <person name="Beck D.A."/>
            <person name="Glavina Del Rio T."/>
            <person name="Nolan M."/>
            <person name="Mavromatis K."/>
            <person name="Huntemann M."/>
            <person name="Lucas S."/>
            <person name="Lidstrom M.E."/>
            <person name="Ivanova N."/>
            <person name="Chistoserdova L."/>
        </authorList>
    </citation>
    <scope>NUCLEOTIDE SEQUENCE [LARGE SCALE GENOMIC DNA]</scope>
    <source>
        <strain evidence="8 9">SIP3-4</strain>
    </source>
</reference>
<reference evidence="9" key="1">
    <citation type="submission" date="2009-07" db="EMBL/GenBank/DDBJ databases">
        <title>Complete sequence of chromosome of Methylovorus sp. SIP3-4.</title>
        <authorList>
            <person name="Lucas S."/>
            <person name="Copeland A."/>
            <person name="Lapidus A."/>
            <person name="Glavina del Rio T."/>
            <person name="Tice H."/>
            <person name="Bruce D."/>
            <person name="Goodwin L."/>
            <person name="Pitluck S."/>
            <person name="Clum A."/>
            <person name="Larimer F."/>
            <person name="Land M."/>
            <person name="Hauser L."/>
            <person name="Kyrpides N."/>
            <person name="Mikhailova N."/>
            <person name="Kayluzhnaya M."/>
            <person name="Chistoserdova L."/>
        </authorList>
    </citation>
    <scope>NUCLEOTIDE SEQUENCE [LARGE SCALE GENOMIC DNA]</scope>
    <source>
        <strain evidence="9">SIP3-4</strain>
    </source>
</reference>
<dbReference type="EMBL" id="CP001674">
    <property type="protein sequence ID" value="ACT49808.1"/>
    <property type="molecule type" value="Genomic_DNA"/>
</dbReference>
<keyword evidence="9" id="KW-1185">Reference proteome</keyword>
<comment type="similarity">
    <text evidence="1">Belongs to the beta-class carbonic anhydrase family.</text>
</comment>
<dbReference type="CDD" id="cd03378">
    <property type="entry name" value="beta_CA_cladeC"/>
    <property type="match status" value="1"/>
</dbReference>
<dbReference type="Gene3D" id="3.40.1050.10">
    <property type="entry name" value="Carbonic anhydrase"/>
    <property type="match status" value="1"/>
</dbReference>
<name>C6X9I8_METGS</name>
<feature type="binding site" evidence="7">
    <location>
        <position position="58"/>
    </location>
    <ligand>
        <name>Zn(2+)</name>
        <dbReference type="ChEBI" id="CHEBI:29105"/>
    </ligand>
</feature>
<dbReference type="Proteomes" id="UP000002743">
    <property type="component" value="Chromosome"/>
</dbReference>
<protein>
    <recommendedName>
        <fullName evidence="2">carbonic anhydrase</fullName>
        <ecNumber evidence="2">4.2.1.1</ecNumber>
    </recommendedName>
</protein>
<organism evidence="8 9">
    <name type="scientific">Methylovorus glucosotrophus (strain SIP3-4)</name>
    <dbReference type="NCBI Taxonomy" id="582744"/>
    <lineage>
        <taxon>Bacteria</taxon>
        <taxon>Pseudomonadati</taxon>
        <taxon>Pseudomonadota</taxon>
        <taxon>Betaproteobacteria</taxon>
        <taxon>Nitrosomonadales</taxon>
        <taxon>Methylophilaceae</taxon>
        <taxon>Methylovorus</taxon>
    </lineage>
</organism>
<dbReference type="GO" id="GO:0004089">
    <property type="term" value="F:carbonate dehydratase activity"/>
    <property type="evidence" value="ECO:0007669"/>
    <property type="project" value="UniProtKB-EC"/>
</dbReference>
<dbReference type="PANTHER" id="PTHR11002:SF76">
    <property type="entry name" value="CARBONIC ANHYDRASE"/>
    <property type="match status" value="1"/>
</dbReference>
<dbReference type="HOGENOM" id="CLU_053879_4_1_4"/>
<dbReference type="SMART" id="SM00947">
    <property type="entry name" value="Pro_CA"/>
    <property type="match status" value="1"/>
</dbReference>
<evidence type="ECO:0000256" key="4">
    <source>
        <dbReference type="ARBA" id="ARBA00022833"/>
    </source>
</evidence>